<organism evidence="6">
    <name type="scientific">Candidatus Thiocaldithrix dubininis</name>
    <dbReference type="NCBI Taxonomy" id="3080823"/>
    <lineage>
        <taxon>Bacteria</taxon>
        <taxon>Pseudomonadati</taxon>
        <taxon>Pseudomonadota</taxon>
        <taxon>Gammaproteobacteria</taxon>
        <taxon>Thiotrichales</taxon>
        <taxon>Thiotrichaceae</taxon>
        <taxon>Candidatus Thiocaldithrix</taxon>
    </lineage>
</organism>
<dbReference type="Pfam" id="PF04542">
    <property type="entry name" value="Sigma70_r2"/>
    <property type="match status" value="1"/>
</dbReference>
<dbReference type="GO" id="GO:0006352">
    <property type="term" value="P:DNA-templated transcription initiation"/>
    <property type="evidence" value="ECO:0007669"/>
    <property type="project" value="InterPro"/>
</dbReference>
<protein>
    <submittedName>
        <fullName evidence="6">Sigma factor</fullName>
    </submittedName>
</protein>
<proteinExistence type="predicted"/>
<dbReference type="InterPro" id="IPR007627">
    <property type="entry name" value="RNA_pol_sigma70_r2"/>
</dbReference>
<evidence type="ECO:0000313" key="6">
    <source>
        <dbReference type="EMBL" id="WGZ90882.1"/>
    </source>
</evidence>
<keyword evidence="2" id="KW-0731">Sigma factor</keyword>
<evidence type="ECO:0000256" key="3">
    <source>
        <dbReference type="ARBA" id="ARBA00023125"/>
    </source>
</evidence>
<evidence type="ECO:0000256" key="4">
    <source>
        <dbReference type="ARBA" id="ARBA00023163"/>
    </source>
</evidence>
<accession>A0AA95H4N6</accession>
<dbReference type="PANTHER" id="PTHR43133">
    <property type="entry name" value="RNA POLYMERASE ECF-TYPE SIGMA FACTO"/>
    <property type="match status" value="1"/>
</dbReference>
<evidence type="ECO:0000256" key="2">
    <source>
        <dbReference type="ARBA" id="ARBA00023082"/>
    </source>
</evidence>
<dbReference type="InterPro" id="IPR039425">
    <property type="entry name" value="RNA_pol_sigma-70-like"/>
</dbReference>
<keyword evidence="4" id="KW-0804">Transcription</keyword>
<evidence type="ECO:0000259" key="5">
    <source>
        <dbReference type="Pfam" id="PF04542"/>
    </source>
</evidence>
<feature type="domain" description="RNA polymerase sigma-70 region 2" evidence="5">
    <location>
        <begin position="50"/>
        <end position="95"/>
    </location>
</feature>
<dbReference type="GO" id="GO:0016987">
    <property type="term" value="F:sigma factor activity"/>
    <property type="evidence" value="ECO:0007669"/>
    <property type="project" value="UniProtKB-KW"/>
</dbReference>
<dbReference type="GO" id="GO:0003677">
    <property type="term" value="F:DNA binding"/>
    <property type="evidence" value="ECO:0007669"/>
    <property type="project" value="UniProtKB-KW"/>
</dbReference>
<reference evidence="6" key="2">
    <citation type="submission" date="2023-04" db="EMBL/GenBank/DDBJ databases">
        <authorList>
            <person name="Beletskiy A.V."/>
            <person name="Mardanov A.V."/>
            <person name="Ravin N.V."/>
        </authorList>
    </citation>
    <scope>NUCLEOTIDE SEQUENCE</scope>
    <source>
        <strain evidence="6">GKL-01</strain>
    </source>
</reference>
<keyword evidence="3" id="KW-0238">DNA-binding</keyword>
<dbReference type="Gene3D" id="1.10.1740.10">
    <property type="match status" value="1"/>
</dbReference>
<sequence length="196" mass="22273">MSTCAPSLSEIECQQMLENFVRQRGDKGAKLLSSLQRYIQYCTYKLQPLSQADQQEVLQEVALKLLSKHSQVQTNCAGWLFTIVRNEYIDHLRRQIQQVQTLVESPNGDLIALEASYAVTTPNPENLFLETDCLEHVFQHIEQQITGVEDMQIYTAYALGNSNEEIAAQTGRSTGAIAKRLSLLRERVRQLRQALC</sequence>
<name>A0AA95H4N6_9GAMM</name>
<gene>
    <name evidence="6" type="ORF">QJT80_00085</name>
</gene>
<evidence type="ECO:0000256" key="1">
    <source>
        <dbReference type="ARBA" id="ARBA00023015"/>
    </source>
</evidence>
<dbReference type="SUPFAM" id="SSF88946">
    <property type="entry name" value="Sigma2 domain of RNA polymerase sigma factors"/>
    <property type="match status" value="1"/>
</dbReference>
<dbReference type="KEGG" id="tdu:QJT80_00085"/>
<dbReference type="PANTHER" id="PTHR43133:SF8">
    <property type="entry name" value="RNA POLYMERASE SIGMA FACTOR HI_1459-RELATED"/>
    <property type="match status" value="1"/>
</dbReference>
<dbReference type="Proteomes" id="UP001300672">
    <property type="component" value="Chromosome"/>
</dbReference>
<dbReference type="AlphaFoldDB" id="A0AA95H4N6"/>
<keyword evidence="1" id="KW-0805">Transcription regulation</keyword>
<dbReference type="InterPro" id="IPR013325">
    <property type="entry name" value="RNA_pol_sigma_r2"/>
</dbReference>
<dbReference type="EMBL" id="CP124755">
    <property type="protein sequence ID" value="WGZ90882.1"/>
    <property type="molecule type" value="Genomic_DNA"/>
</dbReference>
<reference evidence="6" key="1">
    <citation type="journal article" date="2023" name="Int. J. Mol. Sci.">
        <title>Metagenomics Revealed a New Genus 'Candidatus Thiocaldithrix dubininis' gen. nov., sp. nov. and a New Species 'Candidatus Thiothrix putei' sp. nov. in the Family Thiotrichaceae, Some Members of Which Have Traits of Both Na+- and H+-Motive Energetics.</title>
        <authorList>
            <person name="Ravin N.V."/>
            <person name="Muntyan M.S."/>
            <person name="Smolyakov D.D."/>
            <person name="Rudenko T.S."/>
            <person name="Beletsky A.V."/>
            <person name="Mardanov A.V."/>
            <person name="Grabovich M.Y."/>
        </authorList>
    </citation>
    <scope>NUCLEOTIDE SEQUENCE</scope>
    <source>
        <strain evidence="6">GKL-01</strain>
    </source>
</reference>